<gene>
    <name evidence="2" type="ORF">WG900_18200</name>
</gene>
<protein>
    <recommendedName>
        <fullName evidence="4">Secreted protein</fullName>
    </recommendedName>
</protein>
<name>A0ABU8SDH0_9SPHN</name>
<dbReference type="Proteomes" id="UP001379235">
    <property type="component" value="Unassembled WGS sequence"/>
</dbReference>
<comment type="caution">
    <text evidence="2">The sequence shown here is derived from an EMBL/GenBank/DDBJ whole genome shotgun (WGS) entry which is preliminary data.</text>
</comment>
<dbReference type="RefSeq" id="WP_339969467.1">
    <property type="nucleotide sequence ID" value="NZ_JBBHJY010000011.1"/>
</dbReference>
<sequence>MISLRPLFGLAALIPAAFAPAPAQAWSMTMLICSGNGVVRSIELPLPGKSDPAPCCAKACHSGGNRKKLQRQFDAPQ</sequence>
<proteinExistence type="predicted"/>
<dbReference type="EMBL" id="JBBHJY010000011">
    <property type="protein sequence ID" value="MEJ6011840.1"/>
    <property type="molecule type" value="Genomic_DNA"/>
</dbReference>
<keyword evidence="3" id="KW-1185">Reference proteome</keyword>
<organism evidence="2 3">
    <name type="scientific">Novosphingobium aquae</name>
    <dbReference type="NCBI Taxonomy" id="3133435"/>
    <lineage>
        <taxon>Bacteria</taxon>
        <taxon>Pseudomonadati</taxon>
        <taxon>Pseudomonadota</taxon>
        <taxon>Alphaproteobacteria</taxon>
        <taxon>Sphingomonadales</taxon>
        <taxon>Sphingomonadaceae</taxon>
        <taxon>Novosphingobium</taxon>
    </lineage>
</organism>
<reference evidence="2 3" key="1">
    <citation type="submission" date="2024-03" db="EMBL/GenBank/DDBJ databases">
        <authorList>
            <person name="Jo J.-H."/>
        </authorList>
    </citation>
    <scope>NUCLEOTIDE SEQUENCE [LARGE SCALE GENOMIC DNA]</scope>
    <source>
        <strain evidence="2 3">AS3R-12</strain>
    </source>
</reference>
<evidence type="ECO:0008006" key="4">
    <source>
        <dbReference type="Google" id="ProtNLM"/>
    </source>
</evidence>
<evidence type="ECO:0000313" key="2">
    <source>
        <dbReference type="EMBL" id="MEJ6011840.1"/>
    </source>
</evidence>
<evidence type="ECO:0000256" key="1">
    <source>
        <dbReference type="SAM" id="SignalP"/>
    </source>
</evidence>
<feature type="signal peptide" evidence="1">
    <location>
        <begin position="1"/>
        <end position="25"/>
    </location>
</feature>
<evidence type="ECO:0000313" key="3">
    <source>
        <dbReference type="Proteomes" id="UP001379235"/>
    </source>
</evidence>
<keyword evidence="1" id="KW-0732">Signal</keyword>
<feature type="chain" id="PRO_5047103133" description="Secreted protein" evidence="1">
    <location>
        <begin position="26"/>
        <end position="77"/>
    </location>
</feature>
<accession>A0ABU8SDH0</accession>